<feature type="transmembrane region" description="Helical" evidence="6">
    <location>
        <begin position="218"/>
        <end position="237"/>
    </location>
</feature>
<dbReference type="Gene3D" id="1.20.1740.10">
    <property type="entry name" value="Amino acid/polyamine transporter I"/>
    <property type="match status" value="1"/>
</dbReference>
<keyword evidence="3 6" id="KW-0812">Transmembrane</keyword>
<keyword evidence="5 6" id="KW-0472">Membrane</keyword>
<dbReference type="EMBL" id="CAFBMT010000004">
    <property type="protein sequence ID" value="CAB4923939.1"/>
    <property type="molecule type" value="Genomic_DNA"/>
</dbReference>
<feature type="transmembrane region" description="Helical" evidence="6">
    <location>
        <begin position="149"/>
        <end position="169"/>
    </location>
</feature>
<dbReference type="PIRSF" id="PIRSF006060">
    <property type="entry name" value="AA_transporter"/>
    <property type="match status" value="1"/>
</dbReference>
<dbReference type="EMBL" id="CAEZYF010000007">
    <property type="protein sequence ID" value="CAB4722552.1"/>
    <property type="molecule type" value="Genomic_DNA"/>
</dbReference>
<feature type="transmembrane region" description="Helical" evidence="6">
    <location>
        <begin position="62"/>
        <end position="85"/>
    </location>
</feature>
<reference evidence="7" key="1">
    <citation type="submission" date="2020-05" db="EMBL/GenBank/DDBJ databases">
        <authorList>
            <person name="Chiriac C."/>
            <person name="Salcher M."/>
            <person name="Ghai R."/>
            <person name="Kavagutti S V."/>
        </authorList>
    </citation>
    <scope>NUCLEOTIDE SEQUENCE</scope>
</reference>
<sequence length="557" mass="60901">MAETVDEDRDHLHSMGYAQELHRGMSTFSNFAISFSIISILAGGMTSFWLGMATGGPRVITLGWIVVGCFALLVGMAMGEICSAYPTAGGLYYWSAKLAKRNGARWAWFTGYFNLIGQIGVIASVDYALAIFTGYFIRMFDDTFKLTSWNIFAIFVGYLIVHGLLNTFSIKLVKWFGDISVWWHVVGVVIIASVLFIAPSNTRGIGGAFDQSPEGLTGWKGGLFITIYLFSLGLLLAQYTITGFDASAHVSEETVGARTEAPKAIVRSIYISAIAALVMNLAMISALPKKGKEGDAVYGGIVFGDAKDPFLVNAAPRLISHALGTGSAKLLVFIALMGQFFCGLASVTANSRMIYAFSRDGALPGSKHWHKINKKTRTPTNSVWLGVSLSALVGATSLYVRGEGAGRYSTAFFAMTGICVIGLYIAYAIPIYLRLTNPDFQVGPWNLKGRHKIVGWTALVWIALITVLFVAPLFWPFWPIWGSGNEIQALATESDHFFRQNNFNFTGPLILLAALFVFGYWHFSGKKWFTGPKVQGTHEELLAIERELDAVEHGRAV</sequence>
<dbReference type="PANTHER" id="PTHR45649:SF26">
    <property type="entry name" value="OS04G0435100 PROTEIN"/>
    <property type="match status" value="1"/>
</dbReference>
<evidence type="ECO:0000256" key="5">
    <source>
        <dbReference type="ARBA" id="ARBA00023136"/>
    </source>
</evidence>
<comment type="subcellular location">
    <subcellularLocation>
        <location evidence="1">Membrane</location>
        <topology evidence="1">Multi-pass membrane protein</topology>
    </subcellularLocation>
</comment>
<evidence type="ECO:0000256" key="3">
    <source>
        <dbReference type="ARBA" id="ARBA00022692"/>
    </source>
</evidence>
<evidence type="ECO:0000256" key="2">
    <source>
        <dbReference type="ARBA" id="ARBA00022448"/>
    </source>
</evidence>
<proteinExistence type="predicted"/>
<evidence type="ECO:0000313" key="11">
    <source>
        <dbReference type="EMBL" id="CAB4998421.1"/>
    </source>
</evidence>
<feature type="transmembrane region" description="Helical" evidence="6">
    <location>
        <begin position="505"/>
        <end position="523"/>
    </location>
</feature>
<keyword evidence="2" id="KW-0813">Transport</keyword>
<protein>
    <submittedName>
        <fullName evidence="7">Unannotated protein</fullName>
    </submittedName>
</protein>
<feature type="transmembrane region" description="Helical" evidence="6">
    <location>
        <begin position="412"/>
        <end position="433"/>
    </location>
</feature>
<organism evidence="7">
    <name type="scientific">freshwater metagenome</name>
    <dbReference type="NCBI Taxonomy" id="449393"/>
    <lineage>
        <taxon>unclassified sequences</taxon>
        <taxon>metagenomes</taxon>
        <taxon>ecological metagenomes</taxon>
    </lineage>
</organism>
<dbReference type="EMBL" id="CAESGF010000004">
    <property type="protein sequence ID" value="CAB4363000.1"/>
    <property type="molecule type" value="Genomic_DNA"/>
</dbReference>
<evidence type="ECO:0000313" key="10">
    <source>
        <dbReference type="EMBL" id="CAB4923939.1"/>
    </source>
</evidence>
<accession>A0A6J6A4R6</accession>
<evidence type="ECO:0000313" key="8">
    <source>
        <dbReference type="EMBL" id="CAB4722552.1"/>
    </source>
</evidence>
<evidence type="ECO:0000256" key="6">
    <source>
        <dbReference type="SAM" id="Phobius"/>
    </source>
</evidence>
<dbReference type="GO" id="GO:0016020">
    <property type="term" value="C:membrane"/>
    <property type="evidence" value="ECO:0007669"/>
    <property type="project" value="UniProtKB-SubCell"/>
</dbReference>
<dbReference type="PANTHER" id="PTHR45649">
    <property type="entry name" value="AMINO-ACID PERMEASE BAT1"/>
    <property type="match status" value="1"/>
</dbReference>
<dbReference type="EMBL" id="CAFBOL010000056">
    <property type="protein sequence ID" value="CAB4998421.1"/>
    <property type="molecule type" value="Genomic_DNA"/>
</dbReference>
<keyword evidence="4 6" id="KW-1133">Transmembrane helix</keyword>
<dbReference type="InterPro" id="IPR002293">
    <property type="entry name" value="AA/rel_permease1"/>
</dbReference>
<evidence type="ECO:0000313" key="9">
    <source>
        <dbReference type="EMBL" id="CAB4846677.1"/>
    </source>
</evidence>
<feature type="transmembrane region" description="Helical" evidence="6">
    <location>
        <begin position="453"/>
        <end position="475"/>
    </location>
</feature>
<evidence type="ECO:0000256" key="1">
    <source>
        <dbReference type="ARBA" id="ARBA00004141"/>
    </source>
</evidence>
<feature type="transmembrane region" description="Helical" evidence="6">
    <location>
        <begin position="268"/>
        <end position="287"/>
    </location>
</feature>
<feature type="transmembrane region" description="Helical" evidence="6">
    <location>
        <begin position="106"/>
        <end position="137"/>
    </location>
</feature>
<dbReference type="GO" id="GO:0022857">
    <property type="term" value="F:transmembrane transporter activity"/>
    <property type="evidence" value="ECO:0007669"/>
    <property type="project" value="InterPro"/>
</dbReference>
<dbReference type="AlphaFoldDB" id="A0A6J6A4R6"/>
<gene>
    <name evidence="8" type="ORF">UFOPK2656_01471</name>
    <name evidence="9" type="ORF">UFOPK3267_00301</name>
    <name evidence="10" type="ORF">UFOPK3651_01042</name>
    <name evidence="11" type="ORF">UFOPK3931_01961</name>
    <name evidence="7" type="ORF">UFOPK4189_00783</name>
</gene>
<dbReference type="Pfam" id="PF13520">
    <property type="entry name" value="AA_permease_2"/>
    <property type="match status" value="1"/>
</dbReference>
<evidence type="ECO:0000313" key="7">
    <source>
        <dbReference type="EMBL" id="CAB4363000.1"/>
    </source>
</evidence>
<feature type="transmembrane region" description="Helical" evidence="6">
    <location>
        <begin position="330"/>
        <end position="349"/>
    </location>
</feature>
<dbReference type="EMBL" id="CAFBIY010000010">
    <property type="protein sequence ID" value="CAB4846677.1"/>
    <property type="molecule type" value="Genomic_DNA"/>
</dbReference>
<feature type="transmembrane region" description="Helical" evidence="6">
    <location>
        <begin position="383"/>
        <end position="400"/>
    </location>
</feature>
<feature type="transmembrane region" description="Helical" evidence="6">
    <location>
        <begin position="181"/>
        <end position="198"/>
    </location>
</feature>
<name>A0A6J6A4R6_9ZZZZ</name>
<evidence type="ECO:0000256" key="4">
    <source>
        <dbReference type="ARBA" id="ARBA00022989"/>
    </source>
</evidence>
<feature type="transmembrane region" description="Helical" evidence="6">
    <location>
        <begin position="31"/>
        <end position="50"/>
    </location>
</feature>